<dbReference type="EMBL" id="HE612862">
    <property type="protein sequence ID" value="CCE63879.1"/>
    <property type="molecule type" value="Genomic_DNA"/>
</dbReference>
<dbReference type="GO" id="GO:0031509">
    <property type="term" value="P:subtelomeric heterochromatin formation"/>
    <property type="evidence" value="ECO:0007669"/>
    <property type="project" value="EnsemblFungi"/>
</dbReference>
<dbReference type="InterPro" id="IPR001810">
    <property type="entry name" value="F-box_dom"/>
</dbReference>
<dbReference type="InterPro" id="IPR011990">
    <property type="entry name" value="TPR-like_helical_dom_sf"/>
</dbReference>
<dbReference type="PROSITE" id="PS50005">
    <property type="entry name" value="TPR"/>
    <property type="match status" value="2"/>
</dbReference>
<evidence type="ECO:0000256" key="3">
    <source>
        <dbReference type="PROSITE-ProRule" id="PRU00339"/>
    </source>
</evidence>
<dbReference type="AlphaFoldDB" id="G8BVF1"/>
<dbReference type="Gene3D" id="3.80.10.10">
    <property type="entry name" value="Ribonuclease Inhibitor"/>
    <property type="match status" value="1"/>
</dbReference>
<dbReference type="GO" id="GO:0031146">
    <property type="term" value="P:SCF-dependent proteasomal ubiquitin-dependent protein catabolic process"/>
    <property type="evidence" value="ECO:0007669"/>
    <property type="project" value="EnsemblFungi"/>
</dbReference>
<dbReference type="GO" id="GO:0032984">
    <property type="term" value="P:protein-containing complex disassembly"/>
    <property type="evidence" value="ECO:0007669"/>
    <property type="project" value="EnsemblFungi"/>
</dbReference>
<dbReference type="GO" id="GO:0001403">
    <property type="term" value="P:invasive growth in response to glucose limitation"/>
    <property type="evidence" value="ECO:0007669"/>
    <property type="project" value="EnsemblFungi"/>
</dbReference>
<dbReference type="PROSITE" id="PS50181">
    <property type="entry name" value="FBOX"/>
    <property type="match status" value="1"/>
</dbReference>
<proteinExistence type="predicted"/>
<dbReference type="GO" id="GO:0019005">
    <property type="term" value="C:SCF ubiquitin ligase complex"/>
    <property type="evidence" value="ECO:0007669"/>
    <property type="project" value="EnsemblFungi"/>
</dbReference>
<dbReference type="KEGG" id="tpf:TPHA_0G00430"/>
<dbReference type="OMA" id="ISCKGYL"/>
<dbReference type="InterPro" id="IPR032675">
    <property type="entry name" value="LRR_dom_sf"/>
</dbReference>
<dbReference type="Pfam" id="PF00646">
    <property type="entry name" value="F-box"/>
    <property type="match status" value="1"/>
</dbReference>
<dbReference type="SUPFAM" id="SSF48452">
    <property type="entry name" value="TPR-like"/>
    <property type="match status" value="1"/>
</dbReference>
<evidence type="ECO:0000313" key="5">
    <source>
        <dbReference type="EMBL" id="CCE63879.1"/>
    </source>
</evidence>
<gene>
    <name evidence="5" type="primary">TPHA0G00430</name>
    <name evidence="5" type="ordered locus">TPHA_0G00430</name>
</gene>
<evidence type="ECO:0000256" key="2">
    <source>
        <dbReference type="ARBA" id="ARBA00022803"/>
    </source>
</evidence>
<keyword evidence="1" id="KW-0677">Repeat</keyword>
<dbReference type="SMART" id="SM00256">
    <property type="entry name" value="FBOX"/>
    <property type="match status" value="1"/>
</dbReference>
<dbReference type="GO" id="GO:0000781">
    <property type="term" value="C:chromosome, telomeric region"/>
    <property type="evidence" value="ECO:0007669"/>
    <property type="project" value="GOC"/>
</dbReference>
<dbReference type="STRING" id="1071381.G8BVF1"/>
<dbReference type="GO" id="GO:0051879">
    <property type="term" value="F:Hsp90 protein binding"/>
    <property type="evidence" value="ECO:0007669"/>
    <property type="project" value="TreeGrafter"/>
</dbReference>
<dbReference type="GO" id="GO:0043596">
    <property type="term" value="C:nuclear replication fork"/>
    <property type="evidence" value="ECO:0007669"/>
    <property type="project" value="EnsemblFungi"/>
</dbReference>
<sequence>MSKDESVVEKALDLGSTYFKSGNYSKAKDLFVKAIKVSYSYDKSELKKLRLEANLPPVALHDPKKIYHPRLHKLYGNLSATYDKLQNLDKASDCSQRMINVDPYNLKGYIMMGKILQKQNKDKLAYKAYKNGLKQAHYAVEKFHLEIPKHLFDIVNRQKDLVRARLVSTGQIIKEDQNSGESPKNEEGMQTPGYKRVFIDPVEEQLKKRRKENENKFGSNIIVISDEQSDNDNLVPKELKYIDFVSELPLEVLPLIFSHFNTKDIVKFCFVSTNWNKRIKALVDIFKYFDLNNISYQQAVAFTKFYEQLYKQVLGNKSIRLVDTIKFSSKIRSDELRIMKILLKYILKSTRQVILTIPNTVLPQINAFINNSHHVHVEELSLMASFQIDKPFELDLIEKFPNLKKLEFIIPSAISPIANSNYGTYQLSEVHTYPACMDTLESMKIICDNAKVKHLPLFSILKFSKIPNLRYLCVTGAKFNDTSDSQFDWLGEFSNLEEIWMENNENASLSSFLKSCCRIKMSSNLKKLTFREYKISSKFELNTINPIFENNFRNLESLDIMGSSICGRAVLDIVSVVKNNSIYSLNIGECPYIQFSVHLGSQDVSLLSIPYLLSMVPNLKELYIPQLGSLNDTTMHILTSYTSELQNLVICDLSFNPSLTGAAVYDFLQSLKKVRKRPLENFVINGCPEISHITSLALKSQNLVTNLECIYQRPAWKQFGLNSYRFKT</sequence>
<dbReference type="Pfam" id="PF13181">
    <property type="entry name" value="TPR_8"/>
    <property type="match status" value="1"/>
</dbReference>
<dbReference type="RefSeq" id="XP_003686313.1">
    <property type="nucleotide sequence ID" value="XM_003686265.1"/>
</dbReference>
<dbReference type="eggNOG" id="ENOG502QRSD">
    <property type="taxonomic scope" value="Eukaryota"/>
</dbReference>
<organism evidence="5 6">
    <name type="scientific">Tetrapisispora phaffii (strain ATCC 24235 / CBS 4417 / NBRC 1672 / NRRL Y-8282 / UCD 70-5)</name>
    <name type="common">Yeast</name>
    <name type="synonym">Fabospora phaffii</name>
    <dbReference type="NCBI Taxonomy" id="1071381"/>
    <lineage>
        <taxon>Eukaryota</taxon>
        <taxon>Fungi</taxon>
        <taxon>Dikarya</taxon>
        <taxon>Ascomycota</taxon>
        <taxon>Saccharomycotina</taxon>
        <taxon>Saccharomycetes</taxon>
        <taxon>Saccharomycetales</taxon>
        <taxon>Saccharomycetaceae</taxon>
        <taxon>Tetrapisispora</taxon>
    </lineage>
</organism>
<evidence type="ECO:0000256" key="1">
    <source>
        <dbReference type="ARBA" id="ARBA00022737"/>
    </source>
</evidence>
<dbReference type="PANTHER" id="PTHR22904">
    <property type="entry name" value="TPR REPEAT CONTAINING PROTEIN"/>
    <property type="match status" value="1"/>
</dbReference>
<dbReference type="GO" id="GO:0016567">
    <property type="term" value="P:protein ubiquitination"/>
    <property type="evidence" value="ECO:0007669"/>
    <property type="project" value="EnsemblFungi"/>
</dbReference>
<dbReference type="GO" id="GO:0006275">
    <property type="term" value="P:regulation of DNA replication"/>
    <property type="evidence" value="ECO:0007669"/>
    <property type="project" value="EnsemblFungi"/>
</dbReference>
<dbReference type="InterPro" id="IPR019734">
    <property type="entry name" value="TPR_rpt"/>
</dbReference>
<evidence type="ECO:0000313" key="6">
    <source>
        <dbReference type="Proteomes" id="UP000005666"/>
    </source>
</evidence>
<dbReference type="SUPFAM" id="SSF52047">
    <property type="entry name" value="RNI-like"/>
    <property type="match status" value="1"/>
</dbReference>
<dbReference type="PANTHER" id="PTHR22904:SF523">
    <property type="entry name" value="STRESS-INDUCED-PHOSPHOPROTEIN 1"/>
    <property type="match status" value="1"/>
</dbReference>
<evidence type="ECO:0000259" key="4">
    <source>
        <dbReference type="PROSITE" id="PS50181"/>
    </source>
</evidence>
<dbReference type="InterPro" id="IPR036047">
    <property type="entry name" value="F-box-like_dom_sf"/>
</dbReference>
<feature type="repeat" description="TPR" evidence="3">
    <location>
        <begin position="8"/>
        <end position="41"/>
    </location>
</feature>
<dbReference type="GO" id="GO:0003688">
    <property type="term" value="F:DNA replication origin binding"/>
    <property type="evidence" value="ECO:0007669"/>
    <property type="project" value="EnsemblFungi"/>
</dbReference>
<dbReference type="Gene3D" id="1.25.40.10">
    <property type="entry name" value="Tetratricopeptide repeat domain"/>
    <property type="match status" value="1"/>
</dbReference>
<dbReference type="HOGENOM" id="CLU_023422_0_0_1"/>
<dbReference type="Gene3D" id="1.20.1280.50">
    <property type="match status" value="1"/>
</dbReference>
<dbReference type="OrthoDB" id="629492at2759"/>
<dbReference type="GO" id="GO:0004842">
    <property type="term" value="F:ubiquitin-protein transferase activity"/>
    <property type="evidence" value="ECO:0007669"/>
    <property type="project" value="EnsemblFungi"/>
</dbReference>
<dbReference type="GeneID" id="11535935"/>
<dbReference type="GO" id="GO:1902979">
    <property type="term" value="P:mitotic DNA replication termination"/>
    <property type="evidence" value="ECO:0007669"/>
    <property type="project" value="EnsemblFungi"/>
</dbReference>
<protein>
    <recommendedName>
        <fullName evidence="4">F-box domain-containing protein</fullName>
    </recommendedName>
</protein>
<dbReference type="Proteomes" id="UP000005666">
    <property type="component" value="Chromosome 7"/>
</dbReference>
<dbReference type="SMART" id="SM00028">
    <property type="entry name" value="TPR"/>
    <property type="match status" value="3"/>
</dbReference>
<feature type="repeat" description="TPR" evidence="3">
    <location>
        <begin position="72"/>
        <end position="105"/>
    </location>
</feature>
<dbReference type="SUPFAM" id="SSF81383">
    <property type="entry name" value="F-box domain"/>
    <property type="match status" value="1"/>
</dbReference>
<keyword evidence="2 3" id="KW-0802">TPR repeat</keyword>
<reference evidence="5 6" key="1">
    <citation type="journal article" date="2011" name="Proc. Natl. Acad. Sci. U.S.A.">
        <title>Evolutionary erosion of yeast sex chromosomes by mating-type switching accidents.</title>
        <authorList>
            <person name="Gordon J.L."/>
            <person name="Armisen D."/>
            <person name="Proux-Wera E."/>
            <person name="Oheigeartaigh S.S."/>
            <person name="Byrne K.P."/>
            <person name="Wolfe K.H."/>
        </authorList>
    </citation>
    <scope>NUCLEOTIDE SEQUENCE [LARGE SCALE GENOMIC DNA]</scope>
    <source>
        <strain evidence="6">ATCC 24235 / CBS 4417 / NBRC 1672 / NRRL Y-8282 / UCD 70-5</strain>
    </source>
</reference>
<dbReference type="GO" id="GO:0030466">
    <property type="term" value="P:silent mating-type cassette heterochromatin formation"/>
    <property type="evidence" value="ECO:0007669"/>
    <property type="project" value="EnsemblFungi"/>
</dbReference>
<keyword evidence="6" id="KW-1185">Reference proteome</keyword>
<accession>G8BVF1</accession>
<feature type="domain" description="F-box" evidence="4">
    <location>
        <begin position="242"/>
        <end position="289"/>
    </location>
</feature>
<name>G8BVF1_TETPH</name>